<feature type="transmembrane region" description="Helical" evidence="1">
    <location>
        <begin position="20"/>
        <end position="41"/>
    </location>
</feature>
<evidence type="ECO:0000313" key="3">
    <source>
        <dbReference type="Proteomes" id="UP000257131"/>
    </source>
</evidence>
<dbReference type="Proteomes" id="UP000257131">
    <property type="component" value="Unassembled WGS sequence"/>
</dbReference>
<evidence type="ECO:0000313" key="2">
    <source>
        <dbReference type="EMBL" id="REC55916.1"/>
    </source>
</evidence>
<proteinExistence type="predicted"/>
<reference evidence="2 3" key="1">
    <citation type="journal article" date="2017" name="Int. J. Syst. Evol. Microbiol.">
        <title>Rhodosalinus sediminis gen. nov., sp. nov., isolated from marine saltern.</title>
        <authorList>
            <person name="Guo L.Y."/>
            <person name="Ling S.K."/>
            <person name="Li C.M."/>
            <person name="Chen G.J."/>
            <person name="Du Z.J."/>
        </authorList>
    </citation>
    <scope>NUCLEOTIDE SEQUENCE [LARGE SCALE GENOMIC DNA]</scope>
    <source>
        <strain evidence="2 3">WDN1C137</strain>
    </source>
</reference>
<dbReference type="OrthoDB" id="7872651at2"/>
<keyword evidence="3" id="KW-1185">Reference proteome</keyword>
<evidence type="ECO:0000256" key="1">
    <source>
        <dbReference type="SAM" id="Phobius"/>
    </source>
</evidence>
<protein>
    <submittedName>
        <fullName evidence="2">Uncharacterized protein</fullName>
    </submittedName>
</protein>
<organism evidence="2 3">
    <name type="scientific">Rhodosalinus sediminis</name>
    <dbReference type="NCBI Taxonomy" id="1940533"/>
    <lineage>
        <taxon>Bacteria</taxon>
        <taxon>Pseudomonadati</taxon>
        <taxon>Pseudomonadota</taxon>
        <taxon>Alphaproteobacteria</taxon>
        <taxon>Rhodobacterales</taxon>
        <taxon>Paracoccaceae</taxon>
        <taxon>Rhodosalinus</taxon>
    </lineage>
</organism>
<dbReference type="InterPro" id="IPR045519">
    <property type="entry name" value="DUF6476"/>
</dbReference>
<comment type="caution">
    <text evidence="2">The sequence shown here is derived from an EMBL/GenBank/DDBJ whole genome shotgun (WGS) entry which is preliminary data.</text>
</comment>
<gene>
    <name evidence="2" type="ORF">DRV84_10845</name>
</gene>
<dbReference type="Pfam" id="PF20082">
    <property type="entry name" value="DUF6476"/>
    <property type="match status" value="1"/>
</dbReference>
<keyword evidence="1" id="KW-0472">Membrane</keyword>
<dbReference type="PROSITE" id="PS51257">
    <property type="entry name" value="PROKAR_LIPOPROTEIN"/>
    <property type="match status" value="1"/>
</dbReference>
<keyword evidence="1" id="KW-1133">Transmembrane helix</keyword>
<dbReference type="AlphaFoldDB" id="A0A3D9BRB4"/>
<keyword evidence="1" id="KW-0812">Transmembrane</keyword>
<accession>A0A3D9BRB4</accession>
<dbReference type="RefSeq" id="WP_115980419.1">
    <property type="nucleotide sequence ID" value="NZ_CAJXNW010000032.1"/>
</dbReference>
<name>A0A3D9BRB4_9RHOB</name>
<sequence length="101" mass="10935">MDGAPREEQEPAQLRRLRRLVTALTATMIVGCLVVIALLVIRLTDRSPALPRAIDLPGGAAAVALTQGPGWYAVVTDDDRILIYDRTTGALRQTVQVETPD</sequence>
<dbReference type="EMBL" id="QOHR01000015">
    <property type="protein sequence ID" value="REC55916.1"/>
    <property type="molecule type" value="Genomic_DNA"/>
</dbReference>